<feature type="transmembrane region" description="Helical" evidence="12">
    <location>
        <begin position="164"/>
        <end position="181"/>
    </location>
</feature>
<evidence type="ECO:0000256" key="1">
    <source>
        <dbReference type="ARBA" id="ARBA00004141"/>
    </source>
</evidence>
<evidence type="ECO:0000256" key="9">
    <source>
        <dbReference type="ARBA" id="ARBA00023136"/>
    </source>
</evidence>
<keyword evidence="5 12" id="KW-0812">Transmembrane</keyword>
<keyword evidence="3" id="KW-0050">Antiport</keyword>
<keyword evidence="7 12" id="KW-1133">Transmembrane helix</keyword>
<dbReference type="GO" id="GO:0006814">
    <property type="term" value="P:sodium ion transport"/>
    <property type="evidence" value="ECO:0007669"/>
    <property type="project" value="UniProtKB-KW"/>
</dbReference>
<dbReference type="InterPro" id="IPR004837">
    <property type="entry name" value="NaCa_Exmemb"/>
</dbReference>
<sequence>PECSSSNLTAADGGVFDYSSLHPCLFRNNPFLSLPILALLLLLQFYILVKTARDHFSAVVDDLSARLNLSPSLGAVTLLSLGNGAPDVFSSVAAVNSGRLRTGFDAILSAGTFVSAFVVGSVAICAAPFAVDAGSFVRDVMFYLTAAMLVFCVYLSAEIYLWQAVGLVCYYAFFVGIVFFMDF</sequence>
<comment type="caution">
    <text evidence="14">The sequence shown here is derived from an EMBL/GenBank/DDBJ whole genome shotgun (WGS) entry which is preliminary data.</text>
</comment>
<dbReference type="Proteomes" id="UP000015453">
    <property type="component" value="Unassembled WGS sequence"/>
</dbReference>
<dbReference type="Gene3D" id="1.20.1420.30">
    <property type="entry name" value="NCX, central ion-binding region"/>
    <property type="match status" value="1"/>
</dbReference>
<dbReference type="GO" id="GO:0016020">
    <property type="term" value="C:membrane"/>
    <property type="evidence" value="ECO:0007669"/>
    <property type="project" value="UniProtKB-SubCell"/>
</dbReference>
<feature type="transmembrane region" description="Helical" evidence="12">
    <location>
        <begin position="31"/>
        <end position="49"/>
    </location>
</feature>
<comment type="subcellular location">
    <subcellularLocation>
        <location evidence="1">Membrane</location>
        <topology evidence="1">Multi-pass membrane protein</topology>
    </subcellularLocation>
</comment>
<accession>S8BXG4</accession>
<evidence type="ECO:0000256" key="7">
    <source>
        <dbReference type="ARBA" id="ARBA00022989"/>
    </source>
</evidence>
<feature type="transmembrane region" description="Helical" evidence="12">
    <location>
        <begin position="106"/>
        <end position="129"/>
    </location>
</feature>
<keyword evidence="8" id="KW-0915">Sodium</keyword>
<dbReference type="InterPro" id="IPR051359">
    <property type="entry name" value="CaCA_antiporter"/>
</dbReference>
<feature type="domain" description="Sodium/calcium exchanger membrane region" evidence="13">
    <location>
        <begin position="38"/>
        <end position="179"/>
    </location>
</feature>
<evidence type="ECO:0000256" key="8">
    <source>
        <dbReference type="ARBA" id="ARBA00023053"/>
    </source>
</evidence>
<evidence type="ECO:0000256" key="4">
    <source>
        <dbReference type="ARBA" id="ARBA00022538"/>
    </source>
</evidence>
<comment type="similarity">
    <text evidence="11">Belongs to the Ca(2+):cation antiporter (CaCA) (TC 2.A.19) family. Cation/calcium exchanger (CCX) subfamily.</text>
</comment>
<proteinExistence type="inferred from homology"/>
<feature type="transmembrane region" description="Helical" evidence="12">
    <location>
        <begin position="141"/>
        <end position="157"/>
    </location>
</feature>
<keyword evidence="4" id="KW-0633">Potassium transport</keyword>
<feature type="non-terminal residue" evidence="14">
    <location>
        <position position="183"/>
    </location>
</feature>
<dbReference type="PANTHER" id="PTHR12266:SF33">
    <property type="entry name" value="CATION_CALCIUM EXCHANGER 5"/>
    <property type="match status" value="1"/>
</dbReference>
<evidence type="ECO:0000256" key="5">
    <source>
        <dbReference type="ARBA" id="ARBA00022692"/>
    </source>
</evidence>
<dbReference type="Pfam" id="PF01699">
    <property type="entry name" value="Na_Ca_ex"/>
    <property type="match status" value="1"/>
</dbReference>
<evidence type="ECO:0000313" key="14">
    <source>
        <dbReference type="EMBL" id="EPS59069.1"/>
    </source>
</evidence>
<keyword evidence="10" id="KW-0739">Sodium transport</keyword>
<protein>
    <recommendedName>
        <fullName evidence="13">Sodium/calcium exchanger membrane region domain-containing protein</fullName>
    </recommendedName>
</protein>
<keyword evidence="9 12" id="KW-0472">Membrane</keyword>
<keyword evidence="10" id="KW-0406">Ion transport</keyword>
<dbReference type="EMBL" id="AUSU01008655">
    <property type="protein sequence ID" value="EPS59069.1"/>
    <property type="molecule type" value="Genomic_DNA"/>
</dbReference>
<dbReference type="GO" id="GO:0006813">
    <property type="term" value="P:potassium ion transport"/>
    <property type="evidence" value="ECO:0007669"/>
    <property type="project" value="UniProtKB-KW"/>
</dbReference>
<dbReference type="InterPro" id="IPR044880">
    <property type="entry name" value="NCX_ion-bd_dom_sf"/>
</dbReference>
<name>S8BXG4_9LAMI</name>
<gene>
    <name evidence="14" type="ORF">M569_15741</name>
</gene>
<evidence type="ECO:0000256" key="3">
    <source>
        <dbReference type="ARBA" id="ARBA00022449"/>
    </source>
</evidence>
<evidence type="ECO:0000256" key="11">
    <source>
        <dbReference type="ARBA" id="ARBA00038187"/>
    </source>
</evidence>
<feature type="non-terminal residue" evidence="14">
    <location>
        <position position="1"/>
    </location>
</feature>
<evidence type="ECO:0000313" key="15">
    <source>
        <dbReference type="Proteomes" id="UP000015453"/>
    </source>
</evidence>
<organism evidence="14 15">
    <name type="scientific">Genlisea aurea</name>
    <dbReference type="NCBI Taxonomy" id="192259"/>
    <lineage>
        <taxon>Eukaryota</taxon>
        <taxon>Viridiplantae</taxon>
        <taxon>Streptophyta</taxon>
        <taxon>Embryophyta</taxon>
        <taxon>Tracheophyta</taxon>
        <taxon>Spermatophyta</taxon>
        <taxon>Magnoliopsida</taxon>
        <taxon>eudicotyledons</taxon>
        <taxon>Gunneridae</taxon>
        <taxon>Pentapetalae</taxon>
        <taxon>asterids</taxon>
        <taxon>lamiids</taxon>
        <taxon>Lamiales</taxon>
        <taxon>Lentibulariaceae</taxon>
        <taxon>Genlisea</taxon>
    </lineage>
</organism>
<evidence type="ECO:0000259" key="13">
    <source>
        <dbReference type="Pfam" id="PF01699"/>
    </source>
</evidence>
<keyword evidence="2" id="KW-0813">Transport</keyword>
<evidence type="ECO:0000256" key="10">
    <source>
        <dbReference type="ARBA" id="ARBA00023201"/>
    </source>
</evidence>
<dbReference type="GO" id="GO:0008324">
    <property type="term" value="F:monoatomic cation transmembrane transporter activity"/>
    <property type="evidence" value="ECO:0007669"/>
    <property type="project" value="TreeGrafter"/>
</dbReference>
<evidence type="ECO:0000256" key="2">
    <source>
        <dbReference type="ARBA" id="ARBA00022448"/>
    </source>
</evidence>
<evidence type="ECO:0000256" key="12">
    <source>
        <dbReference type="SAM" id="Phobius"/>
    </source>
</evidence>
<dbReference type="OrthoDB" id="407410at2759"/>
<keyword evidence="6" id="KW-0630">Potassium</keyword>
<evidence type="ECO:0000256" key="6">
    <source>
        <dbReference type="ARBA" id="ARBA00022958"/>
    </source>
</evidence>
<dbReference type="GO" id="GO:0015297">
    <property type="term" value="F:antiporter activity"/>
    <property type="evidence" value="ECO:0007669"/>
    <property type="project" value="UniProtKB-KW"/>
</dbReference>
<keyword evidence="15" id="KW-1185">Reference proteome</keyword>
<dbReference type="AlphaFoldDB" id="S8BXG4"/>
<dbReference type="PANTHER" id="PTHR12266">
    <property type="entry name" value="NA+/CA2+ K+ INDEPENDENT EXCHANGER"/>
    <property type="match status" value="1"/>
</dbReference>
<reference evidence="14 15" key="1">
    <citation type="journal article" date="2013" name="BMC Genomics">
        <title>The miniature genome of a carnivorous plant Genlisea aurea contains a low number of genes and short non-coding sequences.</title>
        <authorList>
            <person name="Leushkin E.V."/>
            <person name="Sutormin R.A."/>
            <person name="Nabieva E.R."/>
            <person name="Penin A.A."/>
            <person name="Kondrashov A.S."/>
            <person name="Logacheva M.D."/>
        </authorList>
    </citation>
    <scope>NUCLEOTIDE SEQUENCE [LARGE SCALE GENOMIC DNA]</scope>
</reference>